<dbReference type="RefSeq" id="WP_184873640.1">
    <property type="nucleotide sequence ID" value="NZ_JACHEF010000003.1"/>
</dbReference>
<evidence type="ECO:0000313" key="2">
    <source>
        <dbReference type="Proteomes" id="UP000556329"/>
    </source>
</evidence>
<reference evidence="1 2" key="1">
    <citation type="submission" date="2020-08" db="EMBL/GenBank/DDBJ databases">
        <title>Genomic Encyclopedia of Type Strains, Phase IV (KMG-IV): sequencing the most valuable type-strain genomes for metagenomic binning, comparative biology and taxonomic classification.</title>
        <authorList>
            <person name="Goeker M."/>
        </authorList>
    </citation>
    <scope>NUCLEOTIDE SEQUENCE [LARGE SCALE GENOMIC DNA]</scope>
    <source>
        <strain evidence="1 2">DSM 100039</strain>
    </source>
</reference>
<protein>
    <recommendedName>
        <fullName evidence="3">DUF2934 domain-containing protein</fullName>
    </recommendedName>
</protein>
<accession>A0A841P5W9</accession>
<evidence type="ECO:0000313" key="1">
    <source>
        <dbReference type="EMBL" id="MBB6410724.1"/>
    </source>
</evidence>
<dbReference type="Proteomes" id="UP000556329">
    <property type="component" value="Unassembled WGS sequence"/>
</dbReference>
<sequence length="126" mass="13869">MDDERDEKIRRRAFQIWEREGGVHGDDPEKHWHRAEAEIDREAALEARQGTTEPSAIGATVLSGKAKKPRRGETSISDVMSVEVLAMRTGITGDQAQDLIDRLGDDRVAIEDAAASLAAGQQNFSK</sequence>
<dbReference type="Pfam" id="PF11154">
    <property type="entry name" value="DUF2934"/>
    <property type="match status" value="1"/>
</dbReference>
<dbReference type="EMBL" id="JACHEF010000003">
    <property type="protein sequence ID" value="MBB6410724.1"/>
    <property type="molecule type" value="Genomic_DNA"/>
</dbReference>
<gene>
    <name evidence="1" type="ORF">HNQ71_003398</name>
</gene>
<dbReference type="InterPro" id="IPR021327">
    <property type="entry name" value="DUF2934"/>
</dbReference>
<evidence type="ECO:0008006" key="3">
    <source>
        <dbReference type="Google" id="ProtNLM"/>
    </source>
</evidence>
<keyword evidence="2" id="KW-1185">Reference proteome</keyword>
<dbReference type="AlphaFoldDB" id="A0A841P5W9"/>
<proteinExistence type="predicted"/>
<comment type="caution">
    <text evidence="1">The sequence shown here is derived from an EMBL/GenBank/DDBJ whole genome shotgun (WGS) entry which is preliminary data.</text>
</comment>
<name>A0A841P5W9_9HYPH</name>
<organism evidence="1 2">
    <name type="scientific">Mesorhizobium sangaii</name>
    <dbReference type="NCBI Taxonomy" id="505389"/>
    <lineage>
        <taxon>Bacteria</taxon>
        <taxon>Pseudomonadati</taxon>
        <taxon>Pseudomonadota</taxon>
        <taxon>Alphaproteobacteria</taxon>
        <taxon>Hyphomicrobiales</taxon>
        <taxon>Phyllobacteriaceae</taxon>
        <taxon>Mesorhizobium</taxon>
    </lineage>
</organism>